<accession>A0ACB9F7W2</accession>
<comment type="caution">
    <text evidence="1">The sequence shown here is derived from an EMBL/GenBank/DDBJ whole genome shotgun (WGS) entry which is preliminary data.</text>
</comment>
<protein>
    <submittedName>
        <fullName evidence="1">Uncharacterized protein</fullName>
    </submittedName>
</protein>
<evidence type="ECO:0000313" key="2">
    <source>
        <dbReference type="Proteomes" id="UP001055811"/>
    </source>
</evidence>
<dbReference type="Proteomes" id="UP001055811">
    <property type="component" value="Linkage Group LG03"/>
</dbReference>
<reference evidence="1 2" key="2">
    <citation type="journal article" date="2022" name="Mol. Ecol. Resour.">
        <title>The genomes of chicory, endive, great burdock and yacon provide insights into Asteraceae paleo-polyploidization history and plant inulin production.</title>
        <authorList>
            <person name="Fan W."/>
            <person name="Wang S."/>
            <person name="Wang H."/>
            <person name="Wang A."/>
            <person name="Jiang F."/>
            <person name="Liu H."/>
            <person name="Zhao H."/>
            <person name="Xu D."/>
            <person name="Zhang Y."/>
        </authorList>
    </citation>
    <scope>NUCLEOTIDE SEQUENCE [LARGE SCALE GENOMIC DNA]</scope>
    <source>
        <strain evidence="2">cv. Punajuju</strain>
        <tissue evidence="1">Leaves</tissue>
    </source>
</reference>
<dbReference type="EMBL" id="CM042011">
    <property type="protein sequence ID" value="KAI3767207.1"/>
    <property type="molecule type" value="Genomic_DNA"/>
</dbReference>
<keyword evidence="2" id="KW-1185">Reference proteome</keyword>
<gene>
    <name evidence="1" type="ORF">L2E82_17295</name>
</gene>
<evidence type="ECO:0000313" key="1">
    <source>
        <dbReference type="EMBL" id="KAI3767207.1"/>
    </source>
</evidence>
<organism evidence="1 2">
    <name type="scientific">Cichorium intybus</name>
    <name type="common">Chicory</name>
    <dbReference type="NCBI Taxonomy" id="13427"/>
    <lineage>
        <taxon>Eukaryota</taxon>
        <taxon>Viridiplantae</taxon>
        <taxon>Streptophyta</taxon>
        <taxon>Embryophyta</taxon>
        <taxon>Tracheophyta</taxon>
        <taxon>Spermatophyta</taxon>
        <taxon>Magnoliopsida</taxon>
        <taxon>eudicotyledons</taxon>
        <taxon>Gunneridae</taxon>
        <taxon>Pentapetalae</taxon>
        <taxon>asterids</taxon>
        <taxon>campanulids</taxon>
        <taxon>Asterales</taxon>
        <taxon>Asteraceae</taxon>
        <taxon>Cichorioideae</taxon>
        <taxon>Cichorieae</taxon>
        <taxon>Cichoriinae</taxon>
        <taxon>Cichorium</taxon>
    </lineage>
</organism>
<proteinExistence type="predicted"/>
<name>A0ACB9F7W2_CICIN</name>
<sequence>MDAKIVGSFWVSIWIPRPSRGKEASSFPSRSVFSLMKIDSTLLYSVSLCKSLWKIMIQCLKTLKMKLNLWEGLPLFGVKIVFKVGPALLKYCHDDLVSKCLEELKQEYEKIHGKVAESKAKQKQPQLA</sequence>
<reference evidence="2" key="1">
    <citation type="journal article" date="2022" name="Mol. Ecol. Resour.">
        <title>The genomes of chicory, endive, great burdock and yacon provide insights into Asteraceae palaeo-polyploidization history and plant inulin production.</title>
        <authorList>
            <person name="Fan W."/>
            <person name="Wang S."/>
            <person name="Wang H."/>
            <person name="Wang A."/>
            <person name="Jiang F."/>
            <person name="Liu H."/>
            <person name="Zhao H."/>
            <person name="Xu D."/>
            <person name="Zhang Y."/>
        </authorList>
    </citation>
    <scope>NUCLEOTIDE SEQUENCE [LARGE SCALE GENOMIC DNA]</scope>
    <source>
        <strain evidence="2">cv. Punajuju</strain>
    </source>
</reference>